<evidence type="ECO:0000313" key="2">
    <source>
        <dbReference type="EMBL" id="MFC6870673.1"/>
    </source>
</evidence>
<keyword evidence="2" id="KW-0560">Oxidoreductase</keyword>
<dbReference type="Gene3D" id="3.90.25.10">
    <property type="entry name" value="UDP-galactose 4-epimerase, domain 1"/>
    <property type="match status" value="1"/>
</dbReference>
<dbReference type="EC" id="1.6.5.2" evidence="2"/>
<evidence type="ECO:0000313" key="3">
    <source>
        <dbReference type="Proteomes" id="UP001596337"/>
    </source>
</evidence>
<sequence length="282" mass="29802">MSLVVTGATGHLGRLVVEALLDANVPAERIVAAGRDTAKIADLAERGVAVRAIDYEDPASLRAAFHDAERVLLVSSSELGRRTEQHRNVIEAAQHVDLLVYTSIANADRSGLRLAEEHLETEKLLHDARVPVTVLRNGWYLENYTDQLSTYVEHGAVFGSAGDGRVNAATRADYAAAAAAVLTRDGHAGKVYELGGEAFTMSELAAEVSRATGKDVEYRDLSADEYAKLLAGAGLPEEFAAVLADSDVGIARGDLEVASDDLRTLLGRAPTTLAEAVAAAVG</sequence>
<dbReference type="EMBL" id="JBHSXX010000001">
    <property type="protein sequence ID" value="MFC6870673.1"/>
    <property type="molecule type" value="Genomic_DNA"/>
</dbReference>
<reference evidence="3" key="1">
    <citation type="journal article" date="2019" name="Int. J. Syst. Evol. Microbiol.">
        <title>The Global Catalogue of Microorganisms (GCM) 10K type strain sequencing project: providing services to taxonomists for standard genome sequencing and annotation.</title>
        <authorList>
            <consortium name="The Broad Institute Genomics Platform"/>
            <consortium name="The Broad Institute Genome Sequencing Center for Infectious Disease"/>
            <person name="Wu L."/>
            <person name="Ma J."/>
        </authorList>
    </citation>
    <scope>NUCLEOTIDE SEQUENCE [LARGE SCALE GENOMIC DNA]</scope>
    <source>
        <strain evidence="3">KCTC 32255</strain>
    </source>
</reference>
<name>A0ABW2C6A5_9PSEU</name>
<dbReference type="InterPro" id="IPR052718">
    <property type="entry name" value="NmrA-type_oxidoreductase"/>
</dbReference>
<dbReference type="Pfam" id="PF05368">
    <property type="entry name" value="NmrA"/>
    <property type="match status" value="1"/>
</dbReference>
<dbReference type="RefSeq" id="WP_345405008.1">
    <property type="nucleotide sequence ID" value="NZ_BAABLA010000119.1"/>
</dbReference>
<evidence type="ECO:0000259" key="1">
    <source>
        <dbReference type="Pfam" id="PF05368"/>
    </source>
</evidence>
<dbReference type="PANTHER" id="PTHR47129:SF1">
    <property type="entry name" value="NMRA-LIKE DOMAIN-CONTAINING PROTEIN"/>
    <property type="match status" value="1"/>
</dbReference>
<dbReference type="SUPFAM" id="SSF51735">
    <property type="entry name" value="NAD(P)-binding Rossmann-fold domains"/>
    <property type="match status" value="1"/>
</dbReference>
<protein>
    <submittedName>
        <fullName evidence="2">SDR family oxidoreductase</fullName>
        <ecNumber evidence="2">1.6.5.2</ecNumber>
    </submittedName>
</protein>
<keyword evidence="3" id="KW-1185">Reference proteome</keyword>
<dbReference type="InterPro" id="IPR036291">
    <property type="entry name" value="NAD(P)-bd_dom_sf"/>
</dbReference>
<feature type="domain" description="NmrA-like" evidence="1">
    <location>
        <begin position="3"/>
        <end position="244"/>
    </location>
</feature>
<dbReference type="InterPro" id="IPR008030">
    <property type="entry name" value="NmrA-like"/>
</dbReference>
<dbReference type="CDD" id="cd05269">
    <property type="entry name" value="TMR_SDR_a"/>
    <property type="match status" value="1"/>
</dbReference>
<comment type="caution">
    <text evidence="2">The sequence shown here is derived from an EMBL/GenBank/DDBJ whole genome shotgun (WGS) entry which is preliminary data.</text>
</comment>
<organism evidence="2 3">
    <name type="scientific">Haloechinothrix salitolerans</name>
    <dbReference type="NCBI Taxonomy" id="926830"/>
    <lineage>
        <taxon>Bacteria</taxon>
        <taxon>Bacillati</taxon>
        <taxon>Actinomycetota</taxon>
        <taxon>Actinomycetes</taxon>
        <taxon>Pseudonocardiales</taxon>
        <taxon>Pseudonocardiaceae</taxon>
        <taxon>Haloechinothrix</taxon>
    </lineage>
</organism>
<gene>
    <name evidence="2" type="ORF">ACFQGD_26435</name>
</gene>
<proteinExistence type="predicted"/>
<dbReference type="Proteomes" id="UP001596337">
    <property type="component" value="Unassembled WGS sequence"/>
</dbReference>
<accession>A0ABW2C6A5</accession>
<dbReference type="GO" id="GO:0003955">
    <property type="term" value="F:NAD(P)H dehydrogenase (quinone) activity"/>
    <property type="evidence" value="ECO:0007669"/>
    <property type="project" value="UniProtKB-EC"/>
</dbReference>
<dbReference type="PANTHER" id="PTHR47129">
    <property type="entry name" value="QUINONE OXIDOREDUCTASE 2"/>
    <property type="match status" value="1"/>
</dbReference>
<dbReference type="Gene3D" id="3.40.50.720">
    <property type="entry name" value="NAD(P)-binding Rossmann-like Domain"/>
    <property type="match status" value="1"/>
</dbReference>